<dbReference type="Pfam" id="PF01541">
    <property type="entry name" value="GIY-YIG"/>
    <property type="match status" value="1"/>
</dbReference>
<dbReference type="Pfam" id="PF26215">
    <property type="entry name" value="HTH_animal"/>
    <property type="match status" value="1"/>
</dbReference>
<evidence type="ECO:0000313" key="3">
    <source>
        <dbReference type="Proteomes" id="UP000078542"/>
    </source>
</evidence>
<gene>
    <name evidence="2" type="ORF">ALC62_04435</name>
</gene>
<feature type="non-terminal residue" evidence="2">
    <location>
        <position position="1"/>
    </location>
</feature>
<dbReference type="STRING" id="456900.A0A151IKA1"/>
<dbReference type="EMBL" id="KQ977236">
    <property type="protein sequence ID" value="KYN04688.1"/>
    <property type="molecule type" value="Genomic_DNA"/>
</dbReference>
<accession>A0A151IKA1</accession>
<reference evidence="2 3" key="1">
    <citation type="submission" date="2016-03" db="EMBL/GenBank/DDBJ databases">
        <title>Cyphomyrmex costatus WGS genome.</title>
        <authorList>
            <person name="Nygaard S."/>
            <person name="Hu H."/>
            <person name="Boomsma J."/>
            <person name="Zhang G."/>
        </authorList>
    </citation>
    <scope>NUCLEOTIDE SEQUENCE [LARGE SCALE GENOMIC DNA]</scope>
    <source>
        <strain evidence="2">MS0001</strain>
        <tissue evidence="2">Whole body</tissue>
    </source>
</reference>
<organism evidence="2 3">
    <name type="scientific">Cyphomyrmex costatus</name>
    <dbReference type="NCBI Taxonomy" id="456900"/>
    <lineage>
        <taxon>Eukaryota</taxon>
        <taxon>Metazoa</taxon>
        <taxon>Ecdysozoa</taxon>
        <taxon>Arthropoda</taxon>
        <taxon>Hexapoda</taxon>
        <taxon>Insecta</taxon>
        <taxon>Pterygota</taxon>
        <taxon>Neoptera</taxon>
        <taxon>Endopterygota</taxon>
        <taxon>Hymenoptera</taxon>
        <taxon>Apocrita</taxon>
        <taxon>Aculeata</taxon>
        <taxon>Formicoidea</taxon>
        <taxon>Formicidae</taxon>
        <taxon>Myrmicinae</taxon>
        <taxon>Cyphomyrmex</taxon>
    </lineage>
</organism>
<sequence>VLQDLELKALNSLNLEIPFYVRYVDDIAMAVPCDKTSEILAIFNSFHARLQFTLEIGGDSLNFLDITIIKNNLTIEYDWFHKPTYSGRYLNFLSQHPLSQKKGTIMGLVDRAFLLSSPKFHQKNIITVIETLLNNDYPVDLVFNVINERLKSLRNKKTSRQTAQPASTADEPPISWFPFPFVAGVSCRLKRLLKNLNVNMAFFSLNKLNCCIKAQKDRLGRMSKKNVVYKIHCKDCDATYVGQTKRTLNTRIKEHKNDIRKTSGNFSVVSEHRINFDHDFCWNDVEILDNERFSYKRQIAEMLHINLQNHSLNLQSDTEFLHHSYVSLLNEFR</sequence>
<keyword evidence="3" id="KW-1185">Reference proteome</keyword>
<feature type="domain" description="GIY-YIG" evidence="1">
    <location>
        <begin position="224"/>
        <end position="306"/>
    </location>
</feature>
<name>A0A151IKA1_9HYME</name>
<dbReference type="PROSITE" id="PS50164">
    <property type="entry name" value="GIY_YIG"/>
    <property type="match status" value="1"/>
</dbReference>
<dbReference type="InterPro" id="IPR035901">
    <property type="entry name" value="GIY-YIG_endonuc_sf"/>
</dbReference>
<protein>
    <recommendedName>
        <fullName evidence="1">GIY-YIG domain-containing protein</fullName>
    </recommendedName>
</protein>
<dbReference type="CDD" id="cd10442">
    <property type="entry name" value="GIY-YIG_PLEs"/>
    <property type="match status" value="1"/>
</dbReference>
<dbReference type="AlphaFoldDB" id="A0A151IKA1"/>
<evidence type="ECO:0000259" key="1">
    <source>
        <dbReference type="PROSITE" id="PS50164"/>
    </source>
</evidence>
<dbReference type="InterPro" id="IPR000305">
    <property type="entry name" value="GIY-YIG_endonuc"/>
</dbReference>
<proteinExistence type="predicted"/>
<dbReference type="Proteomes" id="UP000078542">
    <property type="component" value="Unassembled WGS sequence"/>
</dbReference>
<dbReference type="PANTHER" id="PTHR21301">
    <property type="entry name" value="REVERSE TRANSCRIPTASE"/>
    <property type="match status" value="1"/>
</dbReference>
<dbReference type="PANTHER" id="PTHR21301:SF10">
    <property type="entry name" value="REVERSE TRANSCRIPTASE DOMAIN-CONTAINING PROTEIN"/>
    <property type="match status" value="1"/>
</dbReference>
<dbReference type="SUPFAM" id="SSF82771">
    <property type="entry name" value="GIY-YIG endonuclease"/>
    <property type="match status" value="1"/>
</dbReference>
<evidence type="ECO:0000313" key="2">
    <source>
        <dbReference type="EMBL" id="KYN04688.1"/>
    </source>
</evidence>
<dbReference type="InterPro" id="IPR058912">
    <property type="entry name" value="HTH_animal"/>
</dbReference>
<dbReference type="Gene3D" id="3.40.1440.10">
    <property type="entry name" value="GIY-YIG endonuclease"/>
    <property type="match status" value="1"/>
</dbReference>